<dbReference type="AlphaFoldDB" id="A0A7E4ZQM5"/>
<organism evidence="1 2">
    <name type="scientific">Panagrellus redivivus</name>
    <name type="common">Microworm</name>
    <dbReference type="NCBI Taxonomy" id="6233"/>
    <lineage>
        <taxon>Eukaryota</taxon>
        <taxon>Metazoa</taxon>
        <taxon>Ecdysozoa</taxon>
        <taxon>Nematoda</taxon>
        <taxon>Chromadorea</taxon>
        <taxon>Rhabditida</taxon>
        <taxon>Tylenchina</taxon>
        <taxon>Panagrolaimomorpha</taxon>
        <taxon>Panagrolaimoidea</taxon>
        <taxon>Panagrolaimidae</taxon>
        <taxon>Panagrellus</taxon>
    </lineage>
</organism>
<protein>
    <submittedName>
        <fullName evidence="2">FBA_2 domain-containing protein</fullName>
    </submittedName>
</protein>
<keyword evidence="1" id="KW-1185">Reference proteome</keyword>
<name>A0A7E4ZQM5_PANRE</name>
<dbReference type="Proteomes" id="UP000492821">
    <property type="component" value="Unassembled WGS sequence"/>
</dbReference>
<sequence length="307" mass="35244">MPYPLSKLPYGLRCRLTELTTPVERYNLQIAAGNLSICPLKLQHIQKSCYNPTFSSENGMIVLLDDTTTITFVEDTLIMCENTISMTGLSLEDLTSKVFGHILFRNAVLMLNDCEFSKTFFFTLRSIFSDWCAIDFYSNTNNILNFNDVLTFFPNLWSISTHCRINNTWINDIVQLGIRSLSDLTLFFNHPLAKFEKFWAQDLLSLLKAQRSGFSLSIEVTDDTKEFERFFRELKQFMDRNEILFQQSSSIGDVFIVKYPTRLNVVYSSNSGTQGRSRDESSIFNEAKVLPKIEVTASSREKQGPPL</sequence>
<reference evidence="2" key="2">
    <citation type="submission" date="2020-10" db="UniProtKB">
        <authorList>
            <consortium name="WormBaseParasite"/>
        </authorList>
    </citation>
    <scope>IDENTIFICATION</scope>
</reference>
<dbReference type="WBParaSite" id="Pan_g11607.t1">
    <property type="protein sequence ID" value="Pan_g11607.t1"/>
    <property type="gene ID" value="Pan_g11607"/>
</dbReference>
<evidence type="ECO:0000313" key="1">
    <source>
        <dbReference type="Proteomes" id="UP000492821"/>
    </source>
</evidence>
<evidence type="ECO:0000313" key="2">
    <source>
        <dbReference type="WBParaSite" id="Pan_g11607.t1"/>
    </source>
</evidence>
<accession>A0A7E4ZQM5</accession>
<proteinExistence type="predicted"/>
<reference evidence="1" key="1">
    <citation type="journal article" date="2013" name="Genetics">
        <title>The draft genome and transcriptome of Panagrellus redivivus are shaped by the harsh demands of a free-living lifestyle.</title>
        <authorList>
            <person name="Srinivasan J."/>
            <person name="Dillman A.R."/>
            <person name="Macchietto M.G."/>
            <person name="Heikkinen L."/>
            <person name="Lakso M."/>
            <person name="Fracchia K.M."/>
            <person name="Antoshechkin I."/>
            <person name="Mortazavi A."/>
            <person name="Wong G."/>
            <person name="Sternberg P.W."/>
        </authorList>
    </citation>
    <scope>NUCLEOTIDE SEQUENCE [LARGE SCALE GENOMIC DNA]</scope>
    <source>
        <strain evidence="1">MT8872</strain>
    </source>
</reference>